<dbReference type="AlphaFoldDB" id="A0A8B6C0M8"/>
<proteinExistence type="predicted"/>
<protein>
    <submittedName>
        <fullName evidence="2">Uncharacterized protein</fullName>
    </submittedName>
</protein>
<evidence type="ECO:0000256" key="1">
    <source>
        <dbReference type="SAM" id="MobiDB-lite"/>
    </source>
</evidence>
<feature type="compositionally biased region" description="Polar residues" evidence="1">
    <location>
        <begin position="415"/>
        <end position="427"/>
    </location>
</feature>
<feature type="region of interest" description="Disordered" evidence="1">
    <location>
        <begin position="320"/>
        <end position="346"/>
    </location>
</feature>
<dbReference type="Proteomes" id="UP000596742">
    <property type="component" value="Unassembled WGS sequence"/>
</dbReference>
<keyword evidence="3" id="KW-1185">Reference proteome</keyword>
<gene>
    <name evidence="2" type="ORF">MGAL_10B016945</name>
</gene>
<dbReference type="EMBL" id="UYJE01001013">
    <property type="protein sequence ID" value="VDH98382.1"/>
    <property type="molecule type" value="Genomic_DNA"/>
</dbReference>
<comment type="caution">
    <text evidence="2">The sequence shown here is derived from an EMBL/GenBank/DDBJ whole genome shotgun (WGS) entry which is preliminary data.</text>
</comment>
<reference evidence="2" key="1">
    <citation type="submission" date="2018-11" db="EMBL/GenBank/DDBJ databases">
        <authorList>
            <person name="Alioto T."/>
            <person name="Alioto T."/>
        </authorList>
    </citation>
    <scope>NUCLEOTIDE SEQUENCE</scope>
</reference>
<feature type="compositionally biased region" description="Basic and acidic residues" evidence="1">
    <location>
        <begin position="428"/>
        <end position="439"/>
    </location>
</feature>
<sequence>MSTLIMEGFREAQPSGLSLFNVPPYQSAIERMYYQEVRSNSQSTGNIIDMEITDKHGMEYVDLKRSKLYVRAKIVKSDSSTLLDTEYVGPVNLFLQSMFSQVEVTMQDGAKTSQLSSQFWEKDTPGHLDDNDVENGSNNGLNRRSLYFTQSKITDMEGPLYHDLFHMDRLILNQVAINVRLTRARPEFCLMTNMDAPDSKIIIEDIVLKACKVQINPAVIYGHAEILKSVNAKYPFTKTEVKQIAIAKGTVNFDQDQLFQNIRPNRVVVGFVNAMNDNSCTHSVLIIQETVEEDGSSLSITNYNNVDKLAQFSNVSRRLNTSSLPEGNSTSDSQLFGSHGGQENLSGLNIKERSQTIGPGQSCAATDHIIQDQSSSQSVNSVLSRAANDDTDQATQEEESRSGEDDVDQDAEVYNTVTPSDGKPQNSEQKDESTEKKGVDGAVVSDVINKMSDFGKDSMCKNFDIAMTPESNSEVKKKMGEEIGNTGRIVTEHMANVAIQSFRA</sequence>
<dbReference type="OrthoDB" id="6140349at2759"/>
<feature type="compositionally biased region" description="Low complexity" evidence="1">
    <location>
        <begin position="373"/>
        <end position="384"/>
    </location>
</feature>
<evidence type="ECO:0000313" key="2">
    <source>
        <dbReference type="EMBL" id="VDH98382.1"/>
    </source>
</evidence>
<name>A0A8B6C0M8_MYTGA</name>
<evidence type="ECO:0000313" key="3">
    <source>
        <dbReference type="Proteomes" id="UP000596742"/>
    </source>
</evidence>
<organism evidence="2 3">
    <name type="scientific">Mytilus galloprovincialis</name>
    <name type="common">Mediterranean mussel</name>
    <dbReference type="NCBI Taxonomy" id="29158"/>
    <lineage>
        <taxon>Eukaryota</taxon>
        <taxon>Metazoa</taxon>
        <taxon>Spiralia</taxon>
        <taxon>Lophotrochozoa</taxon>
        <taxon>Mollusca</taxon>
        <taxon>Bivalvia</taxon>
        <taxon>Autobranchia</taxon>
        <taxon>Pteriomorphia</taxon>
        <taxon>Mytilida</taxon>
        <taxon>Mytiloidea</taxon>
        <taxon>Mytilidae</taxon>
        <taxon>Mytilinae</taxon>
        <taxon>Mytilus</taxon>
    </lineage>
</organism>
<accession>A0A8B6C0M8</accession>
<feature type="region of interest" description="Disordered" evidence="1">
    <location>
        <begin position="371"/>
        <end position="441"/>
    </location>
</feature>